<evidence type="ECO:0000256" key="1">
    <source>
        <dbReference type="SAM" id="MobiDB-lite"/>
    </source>
</evidence>
<feature type="compositionally biased region" description="Basic and acidic residues" evidence="1">
    <location>
        <begin position="46"/>
        <end position="60"/>
    </location>
</feature>
<proteinExistence type="predicted"/>
<dbReference type="Proteomes" id="UP001180845">
    <property type="component" value="Unassembled WGS sequence"/>
</dbReference>
<feature type="compositionally biased region" description="Polar residues" evidence="1">
    <location>
        <begin position="35"/>
        <end position="45"/>
    </location>
</feature>
<dbReference type="AlphaFoldDB" id="A0AAE3ZHI4"/>
<reference evidence="2" key="1">
    <citation type="submission" date="2023-07" db="EMBL/GenBank/DDBJ databases">
        <title>Sequencing the genomes of 1000 actinobacteria strains.</title>
        <authorList>
            <person name="Klenk H.-P."/>
        </authorList>
    </citation>
    <scope>NUCLEOTIDE SEQUENCE</scope>
    <source>
        <strain evidence="2">DSM 45977</strain>
    </source>
</reference>
<organism evidence="2 3">
    <name type="scientific">Haloactinomyces albus</name>
    <dbReference type="NCBI Taxonomy" id="1352928"/>
    <lineage>
        <taxon>Bacteria</taxon>
        <taxon>Bacillati</taxon>
        <taxon>Actinomycetota</taxon>
        <taxon>Actinomycetes</taxon>
        <taxon>Actinopolysporales</taxon>
        <taxon>Actinopolysporaceae</taxon>
        <taxon>Haloactinomyces</taxon>
    </lineage>
</organism>
<dbReference type="EMBL" id="JAVDXW010000001">
    <property type="protein sequence ID" value="MDR7303322.1"/>
    <property type="molecule type" value="Genomic_DNA"/>
</dbReference>
<sequence length="88" mass="9526">MPDELDKRTPGLSLRREGELGSELEPVDGGWFGTGRSNTSHSDPGSTREPHAGPEHELLERVLNGLHNLPHSPESSPTTETPPPSPQE</sequence>
<evidence type="ECO:0000313" key="3">
    <source>
        <dbReference type="Proteomes" id="UP001180845"/>
    </source>
</evidence>
<accession>A0AAE3ZHI4</accession>
<protein>
    <submittedName>
        <fullName evidence="2">Uncharacterized protein</fullName>
    </submittedName>
</protein>
<evidence type="ECO:0000313" key="2">
    <source>
        <dbReference type="EMBL" id="MDR7303322.1"/>
    </source>
</evidence>
<feature type="region of interest" description="Disordered" evidence="1">
    <location>
        <begin position="1"/>
        <end position="88"/>
    </location>
</feature>
<dbReference type="RefSeq" id="WP_310275564.1">
    <property type="nucleotide sequence ID" value="NZ_JAVDXW010000001.1"/>
</dbReference>
<keyword evidence="3" id="KW-1185">Reference proteome</keyword>
<feature type="compositionally biased region" description="Basic and acidic residues" evidence="1">
    <location>
        <begin position="1"/>
        <end position="19"/>
    </location>
</feature>
<name>A0AAE3ZHI4_9ACTN</name>
<comment type="caution">
    <text evidence="2">The sequence shown here is derived from an EMBL/GenBank/DDBJ whole genome shotgun (WGS) entry which is preliminary data.</text>
</comment>
<gene>
    <name evidence="2" type="ORF">JOF55_003503</name>
</gene>